<dbReference type="Pfam" id="PF08695">
    <property type="entry name" value="Coa1"/>
    <property type="match status" value="1"/>
</dbReference>
<gene>
    <name evidence="2" type="ORF">LWI28_006779</name>
</gene>
<feature type="compositionally biased region" description="Low complexity" evidence="1">
    <location>
        <begin position="8"/>
        <end position="23"/>
    </location>
</feature>
<reference evidence="2" key="1">
    <citation type="journal article" date="2022" name="Plant J.">
        <title>Strategies of tolerance reflected in two North American maple genomes.</title>
        <authorList>
            <person name="McEvoy S.L."/>
            <person name="Sezen U.U."/>
            <person name="Trouern-Trend A."/>
            <person name="McMahon S.M."/>
            <person name="Schaberg P.G."/>
            <person name="Yang J."/>
            <person name="Wegrzyn J.L."/>
            <person name="Swenson N.G."/>
        </authorList>
    </citation>
    <scope>NUCLEOTIDE SEQUENCE</scope>
    <source>
        <strain evidence="2">91603</strain>
    </source>
</reference>
<sequence length="266" mass="29011">MLARRLGSFFKSSPTSKVSSSAKSVDEEKGKSIGRKAASFVLITVTGGVALSAVDDLVIYHGCSSKAMEKASKNQAIIDAIGEPIKKGPWYNASLAVTHKRHSVSCSFPVSGPQGNGVLQLKAVRNGDDSWLSFLQSRDWDILIMDALLHVPANEGKQQTIVANIVVKLPSLQPPSSTSPLSNITPSLSQRVHWLRRRVATSTATSTSLRLRLRLRLHRNENSTPASSLAVVSFRRSHTLPIWVPFQGIQKLLSLTCLHLFGRKLL</sequence>
<feature type="region of interest" description="Disordered" evidence="1">
    <location>
        <begin position="1"/>
        <end position="27"/>
    </location>
</feature>
<dbReference type="EMBL" id="JAJSOW010000101">
    <property type="protein sequence ID" value="KAI9180626.1"/>
    <property type="molecule type" value="Genomic_DNA"/>
</dbReference>
<reference evidence="2" key="2">
    <citation type="submission" date="2023-02" db="EMBL/GenBank/DDBJ databases">
        <authorList>
            <person name="Swenson N.G."/>
            <person name="Wegrzyn J.L."/>
            <person name="Mcevoy S.L."/>
        </authorList>
    </citation>
    <scope>NUCLEOTIDE SEQUENCE</scope>
    <source>
        <strain evidence="2">91603</strain>
        <tissue evidence="2">Leaf</tissue>
    </source>
</reference>
<evidence type="ECO:0000313" key="3">
    <source>
        <dbReference type="Proteomes" id="UP001064489"/>
    </source>
</evidence>
<dbReference type="PANTHER" id="PTHR35114:SF1">
    <property type="entry name" value="CYTOCHROME OXIDASE COMPLEX ASSEMBLY PROTEIN"/>
    <property type="match status" value="1"/>
</dbReference>
<organism evidence="2 3">
    <name type="scientific">Acer negundo</name>
    <name type="common">Box elder</name>
    <dbReference type="NCBI Taxonomy" id="4023"/>
    <lineage>
        <taxon>Eukaryota</taxon>
        <taxon>Viridiplantae</taxon>
        <taxon>Streptophyta</taxon>
        <taxon>Embryophyta</taxon>
        <taxon>Tracheophyta</taxon>
        <taxon>Spermatophyta</taxon>
        <taxon>Magnoliopsida</taxon>
        <taxon>eudicotyledons</taxon>
        <taxon>Gunneridae</taxon>
        <taxon>Pentapetalae</taxon>
        <taxon>rosids</taxon>
        <taxon>malvids</taxon>
        <taxon>Sapindales</taxon>
        <taxon>Sapindaceae</taxon>
        <taxon>Hippocastanoideae</taxon>
        <taxon>Acereae</taxon>
        <taxon>Acer</taxon>
    </lineage>
</organism>
<proteinExistence type="predicted"/>
<dbReference type="AlphaFoldDB" id="A0AAD5IY14"/>
<accession>A0AAD5IY14</accession>
<evidence type="ECO:0000256" key="1">
    <source>
        <dbReference type="SAM" id="MobiDB-lite"/>
    </source>
</evidence>
<dbReference type="PANTHER" id="PTHR35114">
    <property type="entry name" value="CYTOCHROME OXIDASE COMPLEX ASSEMBLY PROTEIN"/>
    <property type="match status" value="1"/>
</dbReference>
<keyword evidence="3" id="KW-1185">Reference proteome</keyword>
<evidence type="ECO:0000313" key="2">
    <source>
        <dbReference type="EMBL" id="KAI9180626.1"/>
    </source>
</evidence>
<protein>
    <submittedName>
        <fullName evidence="2">Uncharacterized protein</fullName>
    </submittedName>
</protein>
<dbReference type="Proteomes" id="UP001064489">
    <property type="component" value="Chromosome 4"/>
</dbReference>
<dbReference type="InterPro" id="IPR014807">
    <property type="entry name" value="Coa1"/>
</dbReference>
<name>A0AAD5IY14_ACENE</name>
<comment type="caution">
    <text evidence="2">The sequence shown here is derived from an EMBL/GenBank/DDBJ whole genome shotgun (WGS) entry which is preliminary data.</text>
</comment>